<dbReference type="PANTHER" id="PTHR11228:SF7">
    <property type="entry name" value="PQQA PEPTIDE CYCLASE"/>
    <property type="match status" value="1"/>
</dbReference>
<dbReference type="SMART" id="SM00729">
    <property type="entry name" value="Elp3"/>
    <property type="match status" value="1"/>
</dbReference>
<dbReference type="InterPro" id="IPR006638">
    <property type="entry name" value="Elp3/MiaA/NifB-like_rSAM"/>
</dbReference>
<evidence type="ECO:0000256" key="3">
    <source>
        <dbReference type="ARBA" id="ARBA00022691"/>
    </source>
</evidence>
<dbReference type="GO" id="GO:0046872">
    <property type="term" value="F:metal ion binding"/>
    <property type="evidence" value="ECO:0007669"/>
    <property type="project" value="UniProtKB-KW"/>
</dbReference>
<reference evidence="8" key="1">
    <citation type="submission" date="2020-08" db="EMBL/GenBank/DDBJ databases">
        <authorList>
            <person name="Liu C."/>
            <person name="Sun Q."/>
        </authorList>
    </citation>
    <scope>NUCLEOTIDE SEQUENCE</scope>
    <source>
        <strain evidence="8">NSJ-65</strain>
    </source>
</reference>
<dbReference type="GO" id="GO:0003824">
    <property type="term" value="F:catalytic activity"/>
    <property type="evidence" value="ECO:0007669"/>
    <property type="project" value="InterPro"/>
</dbReference>
<dbReference type="InterPro" id="IPR058240">
    <property type="entry name" value="rSAM_sf"/>
</dbReference>
<dbReference type="SFLD" id="SFLDG01067">
    <property type="entry name" value="SPASM/twitch_domain_containing"/>
    <property type="match status" value="1"/>
</dbReference>
<dbReference type="Pfam" id="PF04055">
    <property type="entry name" value="Radical_SAM"/>
    <property type="match status" value="1"/>
</dbReference>
<dbReference type="InterPro" id="IPR050377">
    <property type="entry name" value="Radical_SAM_PqqE_MftC-like"/>
</dbReference>
<dbReference type="InterPro" id="IPR013785">
    <property type="entry name" value="Aldolase_TIM"/>
</dbReference>
<keyword evidence="4" id="KW-0479">Metal-binding</keyword>
<dbReference type="GO" id="GO:0051539">
    <property type="term" value="F:4 iron, 4 sulfur cluster binding"/>
    <property type="evidence" value="ECO:0007669"/>
    <property type="project" value="UniProtKB-KW"/>
</dbReference>
<comment type="cofactor">
    <cofactor evidence="1">
        <name>[4Fe-4S] cluster</name>
        <dbReference type="ChEBI" id="CHEBI:49883"/>
    </cofactor>
</comment>
<keyword evidence="2" id="KW-0004">4Fe-4S</keyword>
<dbReference type="SUPFAM" id="SSF102114">
    <property type="entry name" value="Radical SAM enzymes"/>
    <property type="match status" value="1"/>
</dbReference>
<evidence type="ECO:0000256" key="1">
    <source>
        <dbReference type="ARBA" id="ARBA00001966"/>
    </source>
</evidence>
<dbReference type="RefSeq" id="WP_186488572.1">
    <property type="nucleotide sequence ID" value="NZ_JACOGI010000003.1"/>
</dbReference>
<evidence type="ECO:0000256" key="6">
    <source>
        <dbReference type="ARBA" id="ARBA00023014"/>
    </source>
</evidence>
<gene>
    <name evidence="8" type="primary">acgM</name>
    <name evidence="8" type="ORF">H8K20_11940</name>
</gene>
<keyword evidence="5" id="KW-0408">Iron</keyword>
<dbReference type="Pfam" id="PF13186">
    <property type="entry name" value="SPASM"/>
    <property type="match status" value="1"/>
</dbReference>
<dbReference type="InterPro" id="IPR023885">
    <property type="entry name" value="4Fe4S-binding_SPASM_dom"/>
</dbReference>
<evidence type="ECO:0000256" key="4">
    <source>
        <dbReference type="ARBA" id="ARBA00022723"/>
    </source>
</evidence>
<proteinExistence type="predicted"/>
<evidence type="ECO:0000256" key="2">
    <source>
        <dbReference type="ARBA" id="ARBA00022485"/>
    </source>
</evidence>
<dbReference type="EMBL" id="JACOGI010000003">
    <property type="protein sequence ID" value="MBC3517104.1"/>
    <property type="molecule type" value="Genomic_DNA"/>
</dbReference>
<name>A0A8J6INW7_9FIRM</name>
<feature type="domain" description="Radical SAM core" evidence="7">
    <location>
        <begin position="1"/>
        <end position="213"/>
    </location>
</feature>
<evidence type="ECO:0000259" key="7">
    <source>
        <dbReference type="PROSITE" id="PS51918"/>
    </source>
</evidence>
<dbReference type="PROSITE" id="PS51918">
    <property type="entry name" value="RADICAL_SAM"/>
    <property type="match status" value="1"/>
</dbReference>
<accession>A0A8J6INW7</accession>
<evidence type="ECO:0000313" key="9">
    <source>
        <dbReference type="Proteomes" id="UP000597668"/>
    </source>
</evidence>
<protein>
    <submittedName>
        <fullName evidence="8">Radical SAM/SPASM domain protein, ACGX system</fullName>
    </submittedName>
</protein>
<dbReference type="PIRSF" id="PIRSF037420">
    <property type="entry name" value="PQQ_syn_pqqE"/>
    <property type="match status" value="1"/>
</dbReference>
<dbReference type="InterPro" id="IPR027583">
    <property type="entry name" value="rSAM_ACGX"/>
</dbReference>
<keyword evidence="6" id="KW-0411">Iron-sulfur</keyword>
<dbReference type="InterPro" id="IPR017200">
    <property type="entry name" value="PqqE-like"/>
</dbReference>
<dbReference type="InterPro" id="IPR007197">
    <property type="entry name" value="rSAM"/>
</dbReference>
<keyword evidence="9" id="KW-1185">Reference proteome</keyword>
<evidence type="ECO:0000313" key="8">
    <source>
        <dbReference type="EMBL" id="MBC3517104.1"/>
    </source>
</evidence>
<comment type="caution">
    <text evidence="8">The sequence shown here is derived from an EMBL/GenBank/DDBJ whole genome shotgun (WGS) entry which is preliminary data.</text>
</comment>
<dbReference type="SFLD" id="SFLDS00029">
    <property type="entry name" value="Radical_SAM"/>
    <property type="match status" value="1"/>
</dbReference>
<dbReference type="CDD" id="cd01335">
    <property type="entry name" value="Radical_SAM"/>
    <property type="match status" value="1"/>
</dbReference>
<dbReference type="Proteomes" id="UP000597668">
    <property type="component" value="Unassembled WGS sequence"/>
</dbReference>
<evidence type="ECO:0000256" key="5">
    <source>
        <dbReference type="ARBA" id="ARBA00023004"/>
    </source>
</evidence>
<dbReference type="NCBIfam" id="TIGR04085">
    <property type="entry name" value="rSAM_more_4Fe4S"/>
    <property type="match status" value="1"/>
</dbReference>
<organism evidence="8 9">
    <name type="scientific">Neobittarella massiliensis</name>
    <name type="common">ex Bilen et al. 2018</name>
    <dbReference type="NCBI Taxonomy" id="2041842"/>
    <lineage>
        <taxon>Bacteria</taxon>
        <taxon>Bacillati</taxon>
        <taxon>Bacillota</taxon>
        <taxon>Clostridia</taxon>
        <taxon>Eubacteriales</taxon>
        <taxon>Oscillospiraceae</taxon>
        <taxon>Neobittarella (ex Bilen et al. 2018)</taxon>
    </lineage>
</organism>
<dbReference type="AlphaFoldDB" id="A0A8J6INW7"/>
<dbReference type="NCBIfam" id="TIGR04340">
    <property type="entry name" value="rSAM_ACGX"/>
    <property type="match status" value="1"/>
</dbReference>
<sequence length="349" mass="40298">MKQYFAFQWHITDACDQRCKHCYIFSEDTRKEPEAMSWRQMQDTFYNCLDFCRVYDRLPYFYLTGGDPILHPDFWKLLALIKEHDIPFTILGNPFHLTDAVCQKLREYGCQKYQLSIDGMRQTHDWFRKPGSFDCTLEKIACIKKAGMRAVIMTTVSGTNISEVPDIIGTVVAAGADIFAFARYCPTSEEKDTGMTPQQYRQLLDTCYKKFQAYEAAGCTTYFNKKDHLWTLYEYERGIFQIPEGAGEKVIYGGCNCGNCHMTILPTGEIYACRRVQNSKVGNVFEDRLADVWICQMETYRDYSRFEKCSRCELLRFCRGCPAVASGQNGNFYAADPQCWKEVEIGATV</sequence>
<keyword evidence="3" id="KW-0949">S-adenosyl-L-methionine</keyword>
<dbReference type="SFLD" id="SFLDG01386">
    <property type="entry name" value="main_SPASM_domain-containing"/>
    <property type="match status" value="1"/>
</dbReference>
<dbReference type="Gene3D" id="3.20.20.70">
    <property type="entry name" value="Aldolase class I"/>
    <property type="match status" value="1"/>
</dbReference>
<dbReference type="PANTHER" id="PTHR11228">
    <property type="entry name" value="RADICAL SAM DOMAIN PROTEIN"/>
    <property type="match status" value="1"/>
</dbReference>